<protein>
    <submittedName>
        <fullName evidence="1">Uncharacterized protein</fullName>
    </submittedName>
</protein>
<reference evidence="1 2" key="1">
    <citation type="journal article" date="2021" name="Elife">
        <title>Chloroplast acquisition without the gene transfer in kleptoplastic sea slugs, Plakobranchus ocellatus.</title>
        <authorList>
            <person name="Maeda T."/>
            <person name="Takahashi S."/>
            <person name="Yoshida T."/>
            <person name="Shimamura S."/>
            <person name="Takaki Y."/>
            <person name="Nagai Y."/>
            <person name="Toyoda A."/>
            <person name="Suzuki Y."/>
            <person name="Arimoto A."/>
            <person name="Ishii H."/>
            <person name="Satoh N."/>
            <person name="Nishiyama T."/>
            <person name="Hasebe M."/>
            <person name="Maruyama T."/>
            <person name="Minagawa J."/>
            <person name="Obokata J."/>
            <person name="Shigenobu S."/>
        </authorList>
    </citation>
    <scope>NUCLEOTIDE SEQUENCE [LARGE SCALE GENOMIC DNA]</scope>
</reference>
<evidence type="ECO:0000313" key="1">
    <source>
        <dbReference type="EMBL" id="GFS25112.1"/>
    </source>
</evidence>
<evidence type="ECO:0000313" key="2">
    <source>
        <dbReference type="Proteomes" id="UP000762676"/>
    </source>
</evidence>
<dbReference type="AlphaFoldDB" id="A0AAV4JQR0"/>
<dbReference type="Proteomes" id="UP000762676">
    <property type="component" value="Unassembled WGS sequence"/>
</dbReference>
<sequence length="89" mass="9390">MAREFQGLGYPRIPCLAPGDSELGGLLVWRSVPASQFSAPIINSKPSVDGDSVDIASYQPPPRTHKQIHGAVISRSAGVFAEAMATIKA</sequence>
<gene>
    <name evidence="1" type="ORF">ElyMa_005175200</name>
</gene>
<accession>A0AAV4JQR0</accession>
<comment type="caution">
    <text evidence="1">The sequence shown here is derived from an EMBL/GenBank/DDBJ whole genome shotgun (WGS) entry which is preliminary data.</text>
</comment>
<proteinExistence type="predicted"/>
<keyword evidence="2" id="KW-1185">Reference proteome</keyword>
<dbReference type="EMBL" id="BMAT01010356">
    <property type="protein sequence ID" value="GFS25112.1"/>
    <property type="molecule type" value="Genomic_DNA"/>
</dbReference>
<organism evidence="1 2">
    <name type="scientific">Elysia marginata</name>
    <dbReference type="NCBI Taxonomy" id="1093978"/>
    <lineage>
        <taxon>Eukaryota</taxon>
        <taxon>Metazoa</taxon>
        <taxon>Spiralia</taxon>
        <taxon>Lophotrochozoa</taxon>
        <taxon>Mollusca</taxon>
        <taxon>Gastropoda</taxon>
        <taxon>Heterobranchia</taxon>
        <taxon>Euthyneura</taxon>
        <taxon>Panpulmonata</taxon>
        <taxon>Sacoglossa</taxon>
        <taxon>Placobranchoidea</taxon>
        <taxon>Plakobranchidae</taxon>
        <taxon>Elysia</taxon>
    </lineage>
</organism>
<name>A0AAV4JQR0_9GAST</name>